<dbReference type="EMBL" id="GG697241">
    <property type="protein sequence ID" value="EET89550.1"/>
    <property type="molecule type" value="Genomic_DNA"/>
</dbReference>
<reference evidence="2 3" key="2">
    <citation type="journal article" date="2010" name="Proc. Natl. Acad. Sci. U.S.A.">
        <title>Enigmatic, ultrasmall, uncultivated Archaea.</title>
        <authorList>
            <person name="Baker B.J."/>
            <person name="Comolli L.R."/>
            <person name="Dick G.J."/>
            <person name="Hauser L.J."/>
            <person name="Hyatt D."/>
            <person name="Dill B.D."/>
            <person name="Land M.L."/>
            <person name="Verberkmoes N.C."/>
            <person name="Hettich R.L."/>
            <person name="Banfield J.F."/>
        </authorList>
    </citation>
    <scope>NUCLEOTIDE SEQUENCE [LARGE SCALE GENOMIC DNA]</scope>
    <source>
        <strain evidence="2">ARMAN-2</strain>
    </source>
</reference>
<reference evidence="2 3" key="1">
    <citation type="journal article" date="2009" name="Genome Biol.">
        <title>Community-wide analysis of microbial genome sequence signatures.</title>
        <authorList>
            <person name="Dick G.J."/>
            <person name="Andersson A.F."/>
            <person name="Baker B.J."/>
            <person name="Simmons S.L."/>
            <person name="Thomas B.C."/>
            <person name="Yelton A.P."/>
            <person name="Banfield J.F."/>
        </authorList>
    </citation>
    <scope>NUCLEOTIDE SEQUENCE [LARGE SCALE GENOMIC DNA]</scope>
    <source>
        <strain evidence="2">ARMAN-2</strain>
    </source>
</reference>
<feature type="transmembrane region" description="Helical" evidence="1">
    <location>
        <begin position="135"/>
        <end position="154"/>
    </location>
</feature>
<evidence type="ECO:0000313" key="3">
    <source>
        <dbReference type="Proteomes" id="UP000332487"/>
    </source>
</evidence>
<evidence type="ECO:0000256" key="1">
    <source>
        <dbReference type="SAM" id="Phobius"/>
    </source>
</evidence>
<sequence>MNVERRIKADISIYSAFFGGLLALIYTVSYMEQLAYSLGFASGSATILKYYNISSPLPGTITALISGSGAALIALHITYVMLPVSVLSVVLAALWVFHRAYGRTGGAAIVFMAIVLLMLTALLDSDFSFGSGIGAYVPYFGYLLMLIGGAWAIIIHRTVQAGAHGSIEINPDTPYTNIIMLSRKMMNKLHGEIRILDMHFDDKAFENLAYMTRRNIGNYTSIRILTRRDRVGKDFEKAYVEFKKELENRAIALEIRVMGGDDAVEQHERMIMDSEKAYKIPPFNIINRKSEHIVQLEYSGSRKRFDEIWNRSTKIENFGR</sequence>
<keyword evidence="1" id="KW-0812">Transmembrane</keyword>
<gene>
    <name evidence="2" type="ORF">UNLARM2_0670</name>
</gene>
<evidence type="ECO:0000313" key="2">
    <source>
        <dbReference type="EMBL" id="EET89550.1"/>
    </source>
</evidence>
<accession>C7DHX6</accession>
<dbReference type="Proteomes" id="UP000332487">
    <property type="component" value="Unassembled WGS sequence"/>
</dbReference>
<proteinExistence type="predicted"/>
<feature type="transmembrane region" description="Helical" evidence="1">
    <location>
        <begin position="104"/>
        <end position="123"/>
    </location>
</feature>
<feature type="transmembrane region" description="Helical" evidence="1">
    <location>
        <begin position="73"/>
        <end position="97"/>
    </location>
</feature>
<keyword evidence="1" id="KW-0472">Membrane</keyword>
<name>C7DHX6_MICA2</name>
<organism evidence="2 3">
    <name type="scientific">Candidatus Micrarchaeum acidiphilum ARMAN-2</name>
    <dbReference type="NCBI Taxonomy" id="425595"/>
    <lineage>
        <taxon>Archaea</taxon>
        <taxon>Candidatus Micrarchaeota</taxon>
        <taxon>Candidatus Micrarchaeia</taxon>
        <taxon>Candidatus Micrarchaeales</taxon>
        <taxon>Candidatus Micrarchaeaceae</taxon>
        <taxon>Candidatus Micrarchaeum</taxon>
    </lineage>
</organism>
<dbReference type="AlphaFoldDB" id="C7DHX6"/>
<keyword evidence="1" id="KW-1133">Transmembrane helix</keyword>
<protein>
    <submittedName>
        <fullName evidence="2">Uncharacterized protein</fullName>
    </submittedName>
</protein>
<keyword evidence="3" id="KW-1185">Reference proteome</keyword>
<feature type="transmembrane region" description="Helical" evidence="1">
    <location>
        <begin position="12"/>
        <end position="31"/>
    </location>
</feature>